<evidence type="ECO:0000256" key="1">
    <source>
        <dbReference type="SAM" id="MobiDB-lite"/>
    </source>
</evidence>
<comment type="caution">
    <text evidence="2">The sequence shown here is derived from an EMBL/GenBank/DDBJ whole genome shotgun (WGS) entry which is preliminary data.</text>
</comment>
<evidence type="ECO:0000313" key="2">
    <source>
        <dbReference type="EMBL" id="KAA6321594.1"/>
    </source>
</evidence>
<reference evidence="2" key="1">
    <citation type="submission" date="2019-03" db="EMBL/GenBank/DDBJ databases">
        <title>Single cell metagenomics reveals metabolic interactions within the superorganism composed of flagellate Streblomastix strix and complex community of Bacteroidetes bacteria on its surface.</title>
        <authorList>
            <person name="Treitli S.C."/>
            <person name="Kolisko M."/>
            <person name="Husnik F."/>
            <person name="Keeling P."/>
            <person name="Hampl V."/>
        </authorList>
    </citation>
    <scope>NUCLEOTIDE SEQUENCE</scope>
    <source>
        <strain evidence="2">STM</strain>
    </source>
</reference>
<proteinExistence type="predicted"/>
<name>A0A5J4QKW7_9ZZZZ</name>
<organism evidence="2">
    <name type="scientific">termite gut metagenome</name>
    <dbReference type="NCBI Taxonomy" id="433724"/>
    <lineage>
        <taxon>unclassified sequences</taxon>
        <taxon>metagenomes</taxon>
        <taxon>organismal metagenomes</taxon>
    </lineage>
</organism>
<protein>
    <submittedName>
        <fullName evidence="2">Uncharacterized protein</fullName>
    </submittedName>
</protein>
<gene>
    <name evidence="2" type="ORF">EZS27_028774</name>
</gene>
<feature type="region of interest" description="Disordered" evidence="1">
    <location>
        <begin position="1"/>
        <end position="21"/>
    </location>
</feature>
<dbReference type="AlphaFoldDB" id="A0A5J4QKW7"/>
<accession>A0A5J4QKW7</accession>
<dbReference type="EMBL" id="SNRY01003268">
    <property type="protein sequence ID" value="KAA6321594.1"/>
    <property type="molecule type" value="Genomic_DNA"/>
</dbReference>
<sequence>MKTKKATEIKNYTPKNDSDELNPELLFNCTATDPLVAIANGQIDPIALAKQGLKNRGLDTNGKWSR</sequence>